<dbReference type="RefSeq" id="WP_344449828.1">
    <property type="nucleotide sequence ID" value="NZ_BAAATZ010000006.1"/>
</dbReference>
<organism evidence="1 2">
    <name type="scientific">Actinocorallia aurantiaca</name>
    <dbReference type="NCBI Taxonomy" id="46204"/>
    <lineage>
        <taxon>Bacteria</taxon>
        <taxon>Bacillati</taxon>
        <taxon>Actinomycetota</taxon>
        <taxon>Actinomycetes</taxon>
        <taxon>Streptosporangiales</taxon>
        <taxon>Thermomonosporaceae</taxon>
        <taxon>Actinocorallia</taxon>
    </lineage>
</organism>
<protein>
    <submittedName>
        <fullName evidence="1">Uncharacterized protein</fullName>
    </submittedName>
</protein>
<gene>
    <name evidence="1" type="ORF">GCM10010439_18480</name>
</gene>
<dbReference type="EMBL" id="BAAATZ010000006">
    <property type="protein sequence ID" value="GAA2723374.1"/>
    <property type="molecule type" value="Genomic_DNA"/>
</dbReference>
<evidence type="ECO:0000313" key="2">
    <source>
        <dbReference type="Proteomes" id="UP001501842"/>
    </source>
</evidence>
<proteinExistence type="predicted"/>
<reference evidence="1 2" key="1">
    <citation type="journal article" date="2019" name="Int. J. Syst. Evol. Microbiol.">
        <title>The Global Catalogue of Microorganisms (GCM) 10K type strain sequencing project: providing services to taxonomists for standard genome sequencing and annotation.</title>
        <authorList>
            <consortium name="The Broad Institute Genomics Platform"/>
            <consortium name="The Broad Institute Genome Sequencing Center for Infectious Disease"/>
            <person name="Wu L."/>
            <person name="Ma J."/>
        </authorList>
    </citation>
    <scope>NUCLEOTIDE SEQUENCE [LARGE SCALE GENOMIC DNA]</scope>
    <source>
        <strain evidence="1 2">JCM 8201</strain>
    </source>
</reference>
<sequence length="109" mass="12398">MDFPTLLRDVQRRPGAYGLDGSYREFVAFINGCNAIADRSPLDGFREWLAERLGLGANLVWWELVRRIHGSEHEASPADEDVARTMFALLYEFAAHREGRGHRPRPDAS</sequence>
<accession>A0ABN3U2V9</accession>
<name>A0ABN3U2V9_9ACTN</name>
<comment type="caution">
    <text evidence="1">The sequence shown here is derived from an EMBL/GenBank/DDBJ whole genome shotgun (WGS) entry which is preliminary data.</text>
</comment>
<evidence type="ECO:0000313" key="1">
    <source>
        <dbReference type="EMBL" id="GAA2723374.1"/>
    </source>
</evidence>
<dbReference type="Proteomes" id="UP001501842">
    <property type="component" value="Unassembled WGS sequence"/>
</dbReference>
<keyword evidence="2" id="KW-1185">Reference proteome</keyword>